<dbReference type="InterPro" id="IPR045518">
    <property type="entry name" value="2EXR"/>
</dbReference>
<sequence>MAEPLSPRVDWFALSHPWNAENQILTTEQNEELCMFEKQETLRAQKVQRRQAFEKSLLLQRRKFEAEERLIHADAIYPFMYKLWEGGLEGARRNTIPAYTFTKFRQLPVELQENIWSMATRSGRPKIRKILAMRYDVSPSHGDGALAGRASEGSSRIIREHNTWTSEKTPVTLWVCRDSRRVAQRIHTRMRFCGARQRAQRPEAYFNTLYDQFYLAEYPWNDFKLLIDILIKQNTTRPLQPKVERDMDRFFEIRYLTVDFHIFAGVPTSVWVEFPKLVKLTIGIYPYEAINDREAIPDRDLGFVKPQSGSKYGKRADWVLSAASTALRAAGDERRHWRIPELEVLVRLTGDEIDDTIEEHWTEDLEEYEQAVALYMGVEDSTEQEQENTEDNLDDTGSHYANEDGTDEKADADSAWFEQADARMKQTISPAEIKLLKQEHHPSRKIITRRPNSSPNEWWEDEDIEVWNWISDNDALETWDYWRPKYRWIVDGKEPPAESKMELDLYYGQLKIKNEIAKRKIAFEADMTAERLAFEESQRMMREAFEKEAVARQDEVSNSFLQRIKSEGIEEIRKRIVPAYTFTKFPKLPLELRLYIWNLLCRTDDASTFILVNTEASRSFWDHSLSAVPEGSTQCIQPTMSKHQRSVIHGKAPIAMRVCKESRAEGKKVYALILYRAHYVETFEDRRYDNQGRLFYDEQLGDRMCYINVLYNQFYMGGSQWDSFKQHLQGLTRMRQLLVDINIFGAAPMELWSKFDLEVLTIVFRPTSDVNEMAEEDFLDGWYLSYEPKVFREPASDSKMGRRAHWKHKLVWKLPKINATCRVDGWSSRNANEEDFSENEVQAGDNRNGRCDTGESGEHGKCYAHDGYSEHQEKQAIEGSTPLESDDSLWFKKAAAVMIHQYPTRETSNAFKQKYHPKIAYANYATNHLRN</sequence>
<feature type="compositionally biased region" description="Basic and acidic residues" evidence="1">
    <location>
        <begin position="847"/>
        <end position="857"/>
    </location>
</feature>
<dbReference type="PANTHER" id="PTHR35910">
    <property type="entry name" value="2EXR DOMAIN-CONTAINING PROTEIN"/>
    <property type="match status" value="1"/>
</dbReference>
<dbReference type="EMBL" id="JAFJYH010000005">
    <property type="protein sequence ID" value="KAG4426062.1"/>
    <property type="molecule type" value="Genomic_DNA"/>
</dbReference>
<dbReference type="Proteomes" id="UP000664132">
    <property type="component" value="Unassembled WGS sequence"/>
</dbReference>
<feature type="compositionally biased region" description="Acidic residues" evidence="1">
    <location>
        <begin position="380"/>
        <end position="394"/>
    </location>
</feature>
<evidence type="ECO:0000313" key="3">
    <source>
        <dbReference type="EMBL" id="KAG4426062.1"/>
    </source>
</evidence>
<feature type="region of interest" description="Disordered" evidence="1">
    <location>
        <begin position="380"/>
        <end position="412"/>
    </location>
</feature>
<dbReference type="Pfam" id="PF20150">
    <property type="entry name" value="2EXR"/>
    <property type="match status" value="2"/>
</dbReference>
<proteinExistence type="predicted"/>
<feature type="region of interest" description="Disordered" evidence="1">
    <location>
        <begin position="832"/>
        <end position="857"/>
    </location>
</feature>
<protein>
    <recommendedName>
        <fullName evidence="2">2EXR domain-containing protein</fullName>
    </recommendedName>
</protein>
<reference evidence="3" key="1">
    <citation type="submission" date="2021-02" db="EMBL/GenBank/DDBJ databases">
        <title>Genome sequence Cadophora malorum strain M34.</title>
        <authorList>
            <person name="Stefanovic E."/>
            <person name="Vu D."/>
            <person name="Scully C."/>
            <person name="Dijksterhuis J."/>
            <person name="Roader J."/>
            <person name="Houbraken J."/>
        </authorList>
    </citation>
    <scope>NUCLEOTIDE SEQUENCE</scope>
    <source>
        <strain evidence="3">M34</strain>
    </source>
</reference>
<comment type="caution">
    <text evidence="3">The sequence shown here is derived from an EMBL/GenBank/DDBJ whole genome shotgun (WGS) entry which is preliminary data.</text>
</comment>
<feature type="domain" description="2EXR" evidence="2">
    <location>
        <begin position="101"/>
        <end position="211"/>
    </location>
</feature>
<evidence type="ECO:0000259" key="2">
    <source>
        <dbReference type="Pfam" id="PF20150"/>
    </source>
</evidence>
<keyword evidence="4" id="KW-1185">Reference proteome</keyword>
<dbReference type="PANTHER" id="PTHR35910:SF1">
    <property type="entry name" value="2EXR DOMAIN-CONTAINING PROTEIN"/>
    <property type="match status" value="1"/>
</dbReference>
<gene>
    <name evidence="3" type="ORF">IFR04_000769</name>
</gene>
<dbReference type="OrthoDB" id="3563121at2759"/>
<name>A0A8H7WJV7_9HELO</name>
<evidence type="ECO:0000256" key="1">
    <source>
        <dbReference type="SAM" id="MobiDB-lite"/>
    </source>
</evidence>
<accession>A0A8H7WJV7</accession>
<evidence type="ECO:0000313" key="4">
    <source>
        <dbReference type="Proteomes" id="UP000664132"/>
    </source>
</evidence>
<organism evidence="3 4">
    <name type="scientific">Cadophora malorum</name>
    <dbReference type="NCBI Taxonomy" id="108018"/>
    <lineage>
        <taxon>Eukaryota</taxon>
        <taxon>Fungi</taxon>
        <taxon>Dikarya</taxon>
        <taxon>Ascomycota</taxon>
        <taxon>Pezizomycotina</taxon>
        <taxon>Leotiomycetes</taxon>
        <taxon>Helotiales</taxon>
        <taxon>Ploettnerulaceae</taxon>
        <taxon>Cadophora</taxon>
    </lineage>
</organism>
<feature type="domain" description="2EXR" evidence="2">
    <location>
        <begin position="582"/>
        <end position="672"/>
    </location>
</feature>
<dbReference type="AlphaFoldDB" id="A0A8H7WJV7"/>